<reference evidence="9 10" key="1">
    <citation type="submission" date="2023-10" db="EMBL/GenBank/DDBJ databases">
        <title>Rubellicoccus peritrichatus gen. nov., sp. nov., isolated from an algae of coral reef tank.</title>
        <authorList>
            <person name="Luo J."/>
        </authorList>
    </citation>
    <scope>NUCLEOTIDE SEQUENCE [LARGE SCALE GENOMIC DNA]</scope>
    <source>
        <strain evidence="9 10">CR14</strain>
    </source>
</reference>
<evidence type="ECO:0000256" key="4">
    <source>
        <dbReference type="ARBA" id="ARBA00022692"/>
    </source>
</evidence>
<dbReference type="EMBL" id="CP136920">
    <property type="protein sequence ID" value="WOO41600.1"/>
    <property type="molecule type" value="Genomic_DNA"/>
</dbReference>
<proteinExistence type="inferred from homology"/>
<name>A0AAQ3L929_9BACT</name>
<dbReference type="Pfam" id="PF02472">
    <property type="entry name" value="ExbD"/>
    <property type="match status" value="1"/>
</dbReference>
<dbReference type="GO" id="GO:0005886">
    <property type="term" value="C:plasma membrane"/>
    <property type="evidence" value="ECO:0007669"/>
    <property type="project" value="UniProtKB-SubCell"/>
</dbReference>
<dbReference type="RefSeq" id="WP_317834084.1">
    <property type="nucleotide sequence ID" value="NZ_CP136920.1"/>
</dbReference>
<accession>A0AAQ3L929</accession>
<evidence type="ECO:0000256" key="7">
    <source>
        <dbReference type="RuleBase" id="RU003879"/>
    </source>
</evidence>
<comment type="subcellular location">
    <subcellularLocation>
        <location evidence="1">Cell membrane</location>
        <topology evidence="1">Single-pass membrane protein</topology>
    </subcellularLocation>
    <subcellularLocation>
        <location evidence="7">Cell membrane</location>
        <topology evidence="7">Single-pass type II membrane protein</topology>
    </subcellularLocation>
</comment>
<feature type="transmembrane region" description="Helical" evidence="8">
    <location>
        <begin position="20"/>
        <end position="41"/>
    </location>
</feature>
<dbReference type="InterPro" id="IPR003400">
    <property type="entry name" value="ExbD"/>
</dbReference>
<evidence type="ECO:0000256" key="6">
    <source>
        <dbReference type="ARBA" id="ARBA00023136"/>
    </source>
</evidence>
<evidence type="ECO:0000313" key="9">
    <source>
        <dbReference type="EMBL" id="WOO41600.1"/>
    </source>
</evidence>
<evidence type="ECO:0000256" key="1">
    <source>
        <dbReference type="ARBA" id="ARBA00004162"/>
    </source>
</evidence>
<gene>
    <name evidence="9" type="ORF">RZN69_00765</name>
</gene>
<sequence length="148" mass="16496">MARRRKKPHNYLADQEGFDLTPMIDIVFLLLIYFMVTTALIKEEADMGIKLPANVPPDPDAKLPQEQVVEILASGEVLLNGAQMDHYESRNMPELTKTLQRLKAANDRGGLKTSVTIIADQDSLHKRSIDVLNACGSAKIKFVMFASQ</sequence>
<dbReference type="PANTHER" id="PTHR30558">
    <property type="entry name" value="EXBD MEMBRANE COMPONENT OF PMF-DRIVEN MACROMOLECULE IMPORT SYSTEM"/>
    <property type="match status" value="1"/>
</dbReference>
<evidence type="ECO:0000256" key="5">
    <source>
        <dbReference type="ARBA" id="ARBA00022989"/>
    </source>
</evidence>
<keyword evidence="7" id="KW-0653">Protein transport</keyword>
<dbReference type="PANTHER" id="PTHR30558:SF3">
    <property type="entry name" value="BIOPOLYMER TRANSPORT PROTEIN EXBD-RELATED"/>
    <property type="match status" value="1"/>
</dbReference>
<keyword evidence="7" id="KW-0813">Transport</keyword>
<evidence type="ECO:0000256" key="3">
    <source>
        <dbReference type="ARBA" id="ARBA00022475"/>
    </source>
</evidence>
<evidence type="ECO:0000256" key="2">
    <source>
        <dbReference type="ARBA" id="ARBA00005811"/>
    </source>
</evidence>
<dbReference type="Proteomes" id="UP001304300">
    <property type="component" value="Chromosome"/>
</dbReference>
<keyword evidence="4 7" id="KW-0812">Transmembrane</keyword>
<evidence type="ECO:0000313" key="10">
    <source>
        <dbReference type="Proteomes" id="UP001304300"/>
    </source>
</evidence>
<dbReference type="KEGG" id="puo:RZN69_00765"/>
<organism evidence="9 10">
    <name type="scientific">Rubellicoccus peritrichatus</name>
    <dbReference type="NCBI Taxonomy" id="3080537"/>
    <lineage>
        <taxon>Bacteria</taxon>
        <taxon>Pseudomonadati</taxon>
        <taxon>Verrucomicrobiota</taxon>
        <taxon>Opitutia</taxon>
        <taxon>Puniceicoccales</taxon>
        <taxon>Cerasicoccaceae</taxon>
        <taxon>Rubellicoccus</taxon>
    </lineage>
</organism>
<dbReference type="GO" id="GO:0015031">
    <property type="term" value="P:protein transport"/>
    <property type="evidence" value="ECO:0007669"/>
    <property type="project" value="UniProtKB-KW"/>
</dbReference>
<keyword evidence="3" id="KW-1003">Cell membrane</keyword>
<keyword evidence="6 8" id="KW-0472">Membrane</keyword>
<protein>
    <submittedName>
        <fullName evidence="9">Biopolymer transporter ExbD</fullName>
    </submittedName>
</protein>
<evidence type="ECO:0000256" key="8">
    <source>
        <dbReference type="SAM" id="Phobius"/>
    </source>
</evidence>
<dbReference type="GO" id="GO:0022857">
    <property type="term" value="F:transmembrane transporter activity"/>
    <property type="evidence" value="ECO:0007669"/>
    <property type="project" value="InterPro"/>
</dbReference>
<keyword evidence="10" id="KW-1185">Reference proteome</keyword>
<comment type="similarity">
    <text evidence="2 7">Belongs to the ExbD/TolR family.</text>
</comment>
<dbReference type="AlphaFoldDB" id="A0AAQ3L929"/>
<keyword evidence="5 8" id="KW-1133">Transmembrane helix</keyword>